<keyword evidence="2" id="KW-1185">Reference proteome</keyword>
<dbReference type="PANTHER" id="PTHR40267:SF1">
    <property type="entry name" value="BLR3294 PROTEIN"/>
    <property type="match status" value="1"/>
</dbReference>
<comment type="caution">
    <text evidence="1">The sequence shown here is derived from an EMBL/GenBank/DDBJ whole genome shotgun (WGS) entry which is preliminary data.</text>
</comment>
<evidence type="ECO:0000313" key="2">
    <source>
        <dbReference type="Proteomes" id="UP000214603"/>
    </source>
</evidence>
<dbReference type="AlphaFoldDB" id="A0A225MZ55"/>
<dbReference type="Gene3D" id="3.40.50.12500">
    <property type="match status" value="1"/>
</dbReference>
<keyword evidence="1" id="KW-0413">Isomerase</keyword>
<dbReference type="PANTHER" id="PTHR40267">
    <property type="entry name" value="BLR3294 PROTEIN"/>
    <property type="match status" value="1"/>
</dbReference>
<reference evidence="2" key="1">
    <citation type="submission" date="2017-06" db="EMBL/GenBank/DDBJ databases">
        <title>Herbaspirillum phytohormonus sp. nov., isolated from the root nodule of Robinia pseudoacacia in lead-zinc mine.</title>
        <authorList>
            <person name="Fan M."/>
            <person name="Lin Y."/>
        </authorList>
    </citation>
    <scope>NUCLEOTIDE SEQUENCE [LARGE SCALE GENOMIC DNA]</scope>
    <source>
        <strain evidence="2">SC-089</strain>
    </source>
</reference>
<proteinExistence type="predicted"/>
<sequence>MEYEFERLLPKGMSLHATRIAHTCDSEPTLLHMLDELEPAATLLKHARVDAICFGCTASGFVQSGVDRDKEVTQALSSLLGIPVIATSDAVARALQHLDVRRIAVASPYEPWLNAHLRRYLEGRGFTISDIAGFGTQEHAKCSPHETLELAMSVVRPDAQAIFLSCANLRTLEIIEPLERATGLPVVTSTQAAMWHMLRLLSYSGPIGPGRLLSEA</sequence>
<dbReference type="EMBL" id="NJIH01000001">
    <property type="protein sequence ID" value="OWT66394.1"/>
    <property type="molecule type" value="Genomic_DNA"/>
</dbReference>
<dbReference type="PIRSF" id="PIRSF015736">
    <property type="entry name" value="MI"/>
    <property type="match status" value="1"/>
</dbReference>
<dbReference type="Pfam" id="PF17645">
    <property type="entry name" value="Amdase"/>
    <property type="match status" value="1"/>
</dbReference>
<dbReference type="InterPro" id="IPR026286">
    <property type="entry name" value="MaiA/AMDase"/>
</dbReference>
<protein>
    <submittedName>
        <fullName evidence="1">Maleate cis-trans isomerase</fullName>
    </submittedName>
</protein>
<accession>A0A225MZ55</accession>
<dbReference type="GO" id="GO:0016853">
    <property type="term" value="F:isomerase activity"/>
    <property type="evidence" value="ECO:0007669"/>
    <property type="project" value="UniProtKB-KW"/>
</dbReference>
<evidence type="ECO:0000313" key="1">
    <source>
        <dbReference type="EMBL" id="OWT66394.1"/>
    </source>
</evidence>
<organism evidence="1 2">
    <name type="scientific">Candidimonas nitroreducens</name>
    <dbReference type="NCBI Taxonomy" id="683354"/>
    <lineage>
        <taxon>Bacteria</taxon>
        <taxon>Pseudomonadati</taxon>
        <taxon>Pseudomonadota</taxon>
        <taxon>Betaproteobacteria</taxon>
        <taxon>Burkholderiales</taxon>
        <taxon>Alcaligenaceae</taxon>
        <taxon>Candidimonas</taxon>
    </lineage>
</organism>
<gene>
    <name evidence="1" type="ORF">CEY11_01280</name>
</gene>
<dbReference type="InterPro" id="IPR053714">
    <property type="entry name" value="Iso_Racemase_Enz_sf"/>
</dbReference>
<name>A0A225MZ55_9BURK</name>
<dbReference type="Proteomes" id="UP000214603">
    <property type="component" value="Unassembled WGS sequence"/>
</dbReference>